<dbReference type="EMBL" id="JFHU01000182">
    <property type="protein sequence ID" value="EXX86663.1"/>
    <property type="molecule type" value="Genomic_DNA"/>
</dbReference>
<dbReference type="InterPro" id="IPR050492">
    <property type="entry name" value="Bact_metal-bind_prot9"/>
</dbReference>
<dbReference type="PANTHER" id="PTHR42953">
    <property type="entry name" value="HIGH-AFFINITY ZINC UPTAKE SYSTEM PROTEIN ZNUA-RELATED"/>
    <property type="match status" value="1"/>
</dbReference>
<dbReference type="InterPro" id="IPR006127">
    <property type="entry name" value="ZnuA-like"/>
</dbReference>
<comment type="similarity">
    <text evidence="1 4">Belongs to the bacterial solute-binding protein 9 family.</text>
</comment>
<keyword evidence="7" id="KW-1185">Reference proteome</keyword>
<name>A0A9W5RZ87_9BACL</name>
<evidence type="ECO:0000256" key="5">
    <source>
        <dbReference type="SAM" id="SignalP"/>
    </source>
</evidence>
<organism evidence="6 7">
    <name type="scientific">Paenibacillus darwinianus</name>
    <dbReference type="NCBI Taxonomy" id="1380763"/>
    <lineage>
        <taxon>Bacteria</taxon>
        <taxon>Bacillati</taxon>
        <taxon>Bacillota</taxon>
        <taxon>Bacilli</taxon>
        <taxon>Bacillales</taxon>
        <taxon>Paenibacillaceae</taxon>
        <taxon>Paenibacillus</taxon>
    </lineage>
</organism>
<dbReference type="PRINTS" id="PR00690">
    <property type="entry name" value="ADHESNFAMILY"/>
</dbReference>
<dbReference type="Proteomes" id="UP000053750">
    <property type="component" value="Unassembled WGS sequence"/>
</dbReference>
<dbReference type="PANTHER" id="PTHR42953:SF3">
    <property type="entry name" value="HIGH-AFFINITY ZINC UPTAKE SYSTEM PROTEIN ZNUA"/>
    <property type="match status" value="1"/>
</dbReference>
<keyword evidence="2 4" id="KW-0813">Transport</keyword>
<feature type="chain" id="PRO_5040748928" evidence="5">
    <location>
        <begin position="25"/>
        <end position="322"/>
    </location>
</feature>
<dbReference type="InterPro" id="IPR006129">
    <property type="entry name" value="AdhesinB"/>
</dbReference>
<comment type="caution">
    <text evidence="6">The sequence shown here is derived from an EMBL/GenBank/DDBJ whole genome shotgun (WGS) entry which is preliminary data.</text>
</comment>
<dbReference type="GO" id="GO:0030001">
    <property type="term" value="P:metal ion transport"/>
    <property type="evidence" value="ECO:0007669"/>
    <property type="project" value="InterPro"/>
</dbReference>
<reference evidence="6 7" key="1">
    <citation type="submission" date="2014-02" db="EMBL/GenBank/DDBJ databases">
        <title>Genome sequence of Paenibacillus darwinianus reveals adaptive mechanisms for survival in Antarctic soils.</title>
        <authorList>
            <person name="Dsouza M."/>
            <person name="Taylor M.W."/>
            <person name="Turner S.J."/>
            <person name="Aislabie J."/>
        </authorList>
    </citation>
    <scope>NUCLEOTIDE SEQUENCE [LARGE SCALE GENOMIC DNA]</scope>
    <source>
        <strain evidence="6 7">CE1</strain>
    </source>
</reference>
<dbReference type="Gene3D" id="3.40.50.1980">
    <property type="entry name" value="Nitrogenase molybdenum iron protein domain"/>
    <property type="match status" value="2"/>
</dbReference>
<dbReference type="SUPFAM" id="SSF53807">
    <property type="entry name" value="Helical backbone' metal receptor"/>
    <property type="match status" value="1"/>
</dbReference>
<keyword evidence="3 5" id="KW-0732">Signal</keyword>
<protein>
    <submittedName>
        <fullName evidence="6">ABC transporter substrate-binding protein</fullName>
    </submittedName>
</protein>
<accession>A0A9W5RZ87</accession>
<feature type="signal peptide" evidence="5">
    <location>
        <begin position="1"/>
        <end position="24"/>
    </location>
</feature>
<gene>
    <name evidence="6" type="ORF">BG53_05655</name>
</gene>
<evidence type="ECO:0000256" key="1">
    <source>
        <dbReference type="ARBA" id="ARBA00011028"/>
    </source>
</evidence>
<dbReference type="GO" id="GO:0007155">
    <property type="term" value="P:cell adhesion"/>
    <property type="evidence" value="ECO:0007669"/>
    <property type="project" value="InterPro"/>
</dbReference>
<dbReference type="PROSITE" id="PS51257">
    <property type="entry name" value="PROKAR_LIPOPROTEIN"/>
    <property type="match status" value="1"/>
</dbReference>
<sequence length="322" mass="34765">MRRTRLAALLLLVALTALTTACSAGSQGGNEAAEGKLSVVTSFYPLYYLASEIGGDHVAVTNLVPAGVEPHDWTPKSKDLSLTSKASLFLYNGAGFEGWVGDFLQGLDKDSRVVSIEASQGVDLIKAGETNAGTLGAAEPAAETGEQPAQVDPHTWVSPKSAIVMAENVKNSLVKADAVNKADYEANYEALRKKLSEMDAAFRSDIAALPKRDIVVSHEAFGYLSRDYGLNQVAIMGLAPDAEPKAQDLKEIVDFVQNKEIRYIFFEELVSPELAQTLASEADAETLVLNPLEGLTPEQEDQGENYVTLMERNFQNLKKALQ</sequence>
<dbReference type="AlphaFoldDB" id="A0A9W5RZ87"/>
<evidence type="ECO:0000313" key="6">
    <source>
        <dbReference type="EMBL" id="EXX86663.1"/>
    </source>
</evidence>
<dbReference type="Pfam" id="PF01297">
    <property type="entry name" value="ZnuA"/>
    <property type="match status" value="1"/>
</dbReference>
<evidence type="ECO:0000256" key="2">
    <source>
        <dbReference type="ARBA" id="ARBA00022448"/>
    </source>
</evidence>
<evidence type="ECO:0000256" key="4">
    <source>
        <dbReference type="RuleBase" id="RU003512"/>
    </source>
</evidence>
<dbReference type="GO" id="GO:0046872">
    <property type="term" value="F:metal ion binding"/>
    <property type="evidence" value="ECO:0007669"/>
    <property type="project" value="InterPro"/>
</dbReference>
<evidence type="ECO:0000256" key="3">
    <source>
        <dbReference type="ARBA" id="ARBA00022729"/>
    </source>
</evidence>
<proteinExistence type="inferred from homology"/>
<dbReference type="InterPro" id="IPR006128">
    <property type="entry name" value="Lipoprotein_PsaA-like"/>
</dbReference>
<evidence type="ECO:0000313" key="7">
    <source>
        <dbReference type="Proteomes" id="UP000053750"/>
    </source>
</evidence>
<dbReference type="PRINTS" id="PR00691">
    <property type="entry name" value="ADHESINB"/>
</dbReference>